<dbReference type="KEGG" id="crq:GCK72_021469"/>
<reference evidence="2 3" key="1">
    <citation type="submission" date="2019-12" db="EMBL/GenBank/DDBJ databases">
        <title>Chromosome-level assembly of the Caenorhabditis remanei genome.</title>
        <authorList>
            <person name="Teterina A.A."/>
            <person name="Willis J.H."/>
            <person name="Phillips P.C."/>
        </authorList>
    </citation>
    <scope>NUCLEOTIDE SEQUENCE [LARGE SCALE GENOMIC DNA]</scope>
    <source>
        <strain evidence="2 3">PX506</strain>
        <tissue evidence="2">Whole organism</tissue>
    </source>
</reference>
<dbReference type="CDD" id="cd22150">
    <property type="entry name" value="F-box_CeFBXA-like"/>
    <property type="match status" value="1"/>
</dbReference>
<dbReference type="EMBL" id="WUAV01000005">
    <property type="protein sequence ID" value="KAF1754904.1"/>
    <property type="molecule type" value="Genomic_DNA"/>
</dbReference>
<dbReference type="Proteomes" id="UP000483820">
    <property type="component" value="Chromosome V"/>
</dbReference>
<accession>A0A6A5GJJ3</accession>
<dbReference type="GeneID" id="9808933"/>
<dbReference type="PANTHER" id="PTHR23014:SF1">
    <property type="entry name" value="DUF38 DOMAIN-CONTAINING PROTEIN-RELATED"/>
    <property type="match status" value="1"/>
</dbReference>
<dbReference type="InterPro" id="IPR002900">
    <property type="entry name" value="DUF38/FTH_CAE_spp"/>
</dbReference>
<evidence type="ECO:0000313" key="3">
    <source>
        <dbReference type="Proteomes" id="UP000483820"/>
    </source>
</evidence>
<sequence>MSSQTLLVDFPAVVKSKVLEKLDLFSILKLRKVCYNLRQFIDENPPKFNRCAVEVTTTPGECISINMKSPEIVSLVFRPDGNGCKMEWKVSYKVRKVVVEMGNYIDVFLRELEGIMKYHWRPVLKSFSIQQFEWGVRREVSEELTRIGCVHTDEVVFDGCSLDQIAAFLPFFNSDDLNKIRIKDLFKQEKEDQEDDIRMLNLQKIKQSEQWKNSKHVKIEAWDFYVKIRDFLNFEQVEIKCEMMSVQDIILIKESFLTSSRLDDFSIGLENYHDREQLYASFGFPSLPVDPETQEEEWFFRIPNIEDVLSVSTWHYFDTWHRFDRNYFSFSRVKVEDVPVDAVIRD</sequence>
<proteinExistence type="predicted"/>
<name>A0A6A5GJJ3_CAERE</name>
<dbReference type="AlphaFoldDB" id="A0A6A5GJJ3"/>
<protein>
    <recommendedName>
        <fullName evidence="1">F-box domain-containing protein</fullName>
    </recommendedName>
</protein>
<evidence type="ECO:0000259" key="1">
    <source>
        <dbReference type="PROSITE" id="PS50181"/>
    </source>
</evidence>
<feature type="domain" description="F-box" evidence="1">
    <location>
        <begin position="4"/>
        <end position="51"/>
    </location>
</feature>
<dbReference type="InterPro" id="IPR001810">
    <property type="entry name" value="F-box_dom"/>
</dbReference>
<dbReference type="Pfam" id="PF01827">
    <property type="entry name" value="FTH"/>
    <property type="match status" value="1"/>
</dbReference>
<dbReference type="SMART" id="SM00256">
    <property type="entry name" value="FBOX"/>
    <property type="match status" value="1"/>
</dbReference>
<dbReference type="RefSeq" id="XP_003104684.2">
    <property type="nucleotide sequence ID" value="XM_003104636.2"/>
</dbReference>
<comment type="caution">
    <text evidence="2">The sequence shown here is derived from an EMBL/GenBank/DDBJ whole genome shotgun (WGS) entry which is preliminary data.</text>
</comment>
<organism evidence="2 3">
    <name type="scientific">Caenorhabditis remanei</name>
    <name type="common">Caenorhabditis vulgaris</name>
    <dbReference type="NCBI Taxonomy" id="31234"/>
    <lineage>
        <taxon>Eukaryota</taxon>
        <taxon>Metazoa</taxon>
        <taxon>Ecdysozoa</taxon>
        <taxon>Nematoda</taxon>
        <taxon>Chromadorea</taxon>
        <taxon>Rhabditida</taxon>
        <taxon>Rhabditina</taxon>
        <taxon>Rhabditomorpha</taxon>
        <taxon>Rhabditoidea</taxon>
        <taxon>Rhabditidae</taxon>
        <taxon>Peloderinae</taxon>
        <taxon>Caenorhabditis</taxon>
    </lineage>
</organism>
<dbReference type="PROSITE" id="PS50181">
    <property type="entry name" value="FBOX"/>
    <property type="match status" value="1"/>
</dbReference>
<evidence type="ECO:0000313" key="2">
    <source>
        <dbReference type="EMBL" id="KAF1754904.1"/>
    </source>
</evidence>
<dbReference type="Pfam" id="PF00646">
    <property type="entry name" value="F-box"/>
    <property type="match status" value="1"/>
</dbReference>
<gene>
    <name evidence="2" type="ORF">GCK72_021469</name>
</gene>
<dbReference type="PANTHER" id="PTHR23014">
    <property type="entry name" value="F-BOX A PROTEIN"/>
    <property type="match status" value="1"/>
</dbReference>
<dbReference type="CTD" id="9808933"/>